<proteinExistence type="inferred from homology"/>
<dbReference type="InterPro" id="IPR003344">
    <property type="entry name" value="Big_1_dom"/>
</dbReference>
<dbReference type="Proteomes" id="UP000002332">
    <property type="component" value="Plasmid pQBR103"/>
</dbReference>
<dbReference type="AlphaFoldDB" id="A4V7E0"/>
<dbReference type="Pfam" id="PF02369">
    <property type="entry name" value="Big_1"/>
    <property type="match status" value="1"/>
</dbReference>
<dbReference type="Gene3D" id="2.60.40.10">
    <property type="entry name" value="Immunoglobulins"/>
    <property type="match status" value="1"/>
</dbReference>
<gene>
    <name evidence="3" type="ordered locus">pQBR0156</name>
</gene>
<reference evidence="3 4" key="1">
    <citation type="journal article" date="2007" name="ISME J.">
        <title>Sequence-based analysis of pQBR103; a representative of a unique, transfer-proficient mega plasmid resident in the microbial community of sugar beet.</title>
        <authorList>
            <person name="Tett A."/>
            <person name="Spiers A.J."/>
            <person name="Crossman L.C."/>
            <person name="Ager D."/>
            <person name="Ciric L."/>
            <person name="Dow J.M."/>
            <person name="Fry J.C."/>
            <person name="Harris D."/>
            <person name="Lilley A."/>
            <person name="Oliver A."/>
            <person name="Parkhill J."/>
            <person name="Quail M.A."/>
            <person name="Rainey P.B."/>
            <person name="Saunders N.J."/>
            <person name="Seeger K."/>
            <person name="Snyder L.A.S."/>
            <person name="Squares R."/>
            <person name="Thomas C.M."/>
            <person name="Turner S.L."/>
            <person name="Zhang X.-X."/>
            <person name="Field D."/>
            <person name="Bailey M.J."/>
        </authorList>
    </citation>
    <scope>NUCLEOTIDE SEQUENCE [LARGE SCALE GENOMIC DNA]</scope>
    <source>
        <strain evidence="3 4">SBW25</strain>
    </source>
</reference>
<accession>A4V7E0</accession>
<dbReference type="EMBL" id="AM235768">
    <property type="protein sequence ID" value="CAM96188.2"/>
    <property type="molecule type" value="Genomic_DNA"/>
</dbReference>
<dbReference type="InterPro" id="IPR008964">
    <property type="entry name" value="Invasin/intimin_cell_adhesion"/>
</dbReference>
<geneLocation type="plasmid" evidence="3 4">
    <name>pQBR103</name>
</geneLocation>
<evidence type="ECO:0000313" key="3">
    <source>
        <dbReference type="EMBL" id="CAM96188.2"/>
    </source>
</evidence>
<evidence type="ECO:0000259" key="2">
    <source>
        <dbReference type="Pfam" id="PF02369"/>
    </source>
</evidence>
<dbReference type="InterPro" id="IPR013783">
    <property type="entry name" value="Ig-like_fold"/>
</dbReference>
<dbReference type="PATRIC" id="fig|216595.4.peg.99"/>
<keyword evidence="3" id="KW-0614">Plasmid</keyword>
<evidence type="ECO:0000256" key="1">
    <source>
        <dbReference type="ARBA" id="ARBA00010116"/>
    </source>
</evidence>
<feature type="domain" description="Big-1" evidence="2">
    <location>
        <begin position="103"/>
        <end position="184"/>
    </location>
</feature>
<name>A4V7E0_PSEFS</name>
<organism evidence="3 4">
    <name type="scientific">Pseudomonas fluorescens (strain SBW25)</name>
    <dbReference type="NCBI Taxonomy" id="216595"/>
    <lineage>
        <taxon>Bacteria</taxon>
        <taxon>Pseudomonadati</taxon>
        <taxon>Pseudomonadota</taxon>
        <taxon>Gammaproteobacteria</taxon>
        <taxon>Pseudomonadales</taxon>
        <taxon>Pseudomonadaceae</taxon>
        <taxon>Pseudomonas</taxon>
    </lineage>
</organism>
<comment type="similarity">
    <text evidence="1">Belongs to the intimin/invasin family.</text>
</comment>
<dbReference type="SUPFAM" id="SSF49373">
    <property type="entry name" value="Invasin/intimin cell-adhesion fragments"/>
    <property type="match status" value="1"/>
</dbReference>
<evidence type="ECO:0000313" key="4">
    <source>
        <dbReference type="Proteomes" id="UP000002332"/>
    </source>
</evidence>
<protein>
    <recommendedName>
        <fullName evidence="2">Big-1 domain-containing protein</fullName>
    </recommendedName>
</protein>
<sequence>MIMTEPLPIENCLLGSRLPSALRPIQPSEHRPKRSSCSLEKKMRSLRGCITAAVALFVAAIVPCSQASTWAPIRTTSGPSGWQSVVCDNATNGWRSCEMGLKVELVANPASIPATGEVTTITATVTDYYGGNVGEGTNLAWSTTSGTLGASQTATDANGQTSVTLRSSNVIGGATVTAATVTNEGQGSLFVPFTDAWAAIAPIYTGWANYESPYSCSGWTPDPSTVPAGSAYTQSQNCYQNQIAYRQDRQQSLVTGQIVNVGGPVPGYQTVLITQQQAAIGTQAPATPPPPAAATCEWVGQKNNNDMYSRKGWTYLTNNNTWLLYDVGPTGVGASAGKSWRGPVDYNGYRYTVGAKVGTMTAGRNFEYDLYQMCKAPL</sequence>